<dbReference type="Proteomes" id="UP001597012">
    <property type="component" value="Unassembled WGS sequence"/>
</dbReference>
<evidence type="ECO:0000313" key="2">
    <source>
        <dbReference type="Proteomes" id="UP001597012"/>
    </source>
</evidence>
<name>A0ABW3B2Q1_9FLAO</name>
<accession>A0ABW3B2Q1</accession>
<evidence type="ECO:0008006" key="3">
    <source>
        <dbReference type="Google" id="ProtNLM"/>
    </source>
</evidence>
<dbReference type="Gene3D" id="3.20.20.370">
    <property type="entry name" value="Glycoside hydrolase/deacetylase"/>
    <property type="match status" value="1"/>
</dbReference>
<dbReference type="RefSeq" id="WP_379933255.1">
    <property type="nucleotide sequence ID" value="NZ_JBHTHY010000004.1"/>
</dbReference>
<organism evidence="1 2">
    <name type="scientific">Maribacter chungangensis</name>
    <dbReference type="NCBI Taxonomy" id="1069117"/>
    <lineage>
        <taxon>Bacteria</taxon>
        <taxon>Pseudomonadati</taxon>
        <taxon>Bacteroidota</taxon>
        <taxon>Flavobacteriia</taxon>
        <taxon>Flavobacteriales</taxon>
        <taxon>Flavobacteriaceae</taxon>
        <taxon>Maribacter</taxon>
    </lineage>
</organism>
<keyword evidence="2" id="KW-1185">Reference proteome</keyword>
<gene>
    <name evidence="1" type="ORF">ACFQZJ_06645</name>
</gene>
<evidence type="ECO:0000313" key="1">
    <source>
        <dbReference type="EMBL" id="MFD0797131.1"/>
    </source>
</evidence>
<comment type="caution">
    <text evidence="1">The sequence shown here is derived from an EMBL/GenBank/DDBJ whole genome shotgun (WGS) entry which is preliminary data.</text>
</comment>
<reference evidence="2" key="1">
    <citation type="journal article" date="2019" name="Int. J. Syst. Evol. Microbiol.">
        <title>The Global Catalogue of Microorganisms (GCM) 10K type strain sequencing project: providing services to taxonomists for standard genome sequencing and annotation.</title>
        <authorList>
            <consortium name="The Broad Institute Genomics Platform"/>
            <consortium name="The Broad Institute Genome Sequencing Center for Infectious Disease"/>
            <person name="Wu L."/>
            <person name="Ma J."/>
        </authorList>
    </citation>
    <scope>NUCLEOTIDE SEQUENCE [LARGE SCALE GENOMIC DNA]</scope>
    <source>
        <strain evidence="2">CCUG 61948</strain>
    </source>
</reference>
<protein>
    <recommendedName>
        <fullName evidence="3">NodB homology domain-containing protein</fullName>
    </recommendedName>
</protein>
<dbReference type="SUPFAM" id="SSF88713">
    <property type="entry name" value="Glycoside hydrolase/deacetylase"/>
    <property type="match status" value="1"/>
</dbReference>
<sequence length="372" mass="43181">MIKAMDKEKIFVLLEDDVEVLGNGQGHVFYREYLPVSRYLTLLKKYGLVSTFYVDMAHYLFLKENSHCKDFGLQAGYMEQTILNILKNGMEIQLHLHSQWVDAHLVDNEIQVTNMWNIGKLQQEEQVKLVTKAMESLTMIINKSDSINPITSFRTGSWGMQPYQTLYTIFEKLGIKTVMGPIKGLKIPRLGIDYTHMQSGHCPYYCKSSDINAIGDDKGSIVLPMTPTYLSLTDLIRYSVQVKWKGFLKKYDHDLDLNKTVLSTVYKDPTAGKDVFNFSLRPFKTHLKMNAQPFWLLKKTFRRSYEMVLHSKHDFKLMVVETHSKDFKNSFGSIEKFFDHITTKYDNLQFVTANELLKLVNEKKVKPLVKDI</sequence>
<dbReference type="InterPro" id="IPR011330">
    <property type="entry name" value="Glyco_hydro/deAcase_b/a-brl"/>
</dbReference>
<dbReference type="EMBL" id="JBHTHY010000004">
    <property type="protein sequence ID" value="MFD0797131.1"/>
    <property type="molecule type" value="Genomic_DNA"/>
</dbReference>
<proteinExistence type="predicted"/>